<dbReference type="EMBL" id="ML742027">
    <property type="protein sequence ID" value="KAE8154688.1"/>
    <property type="molecule type" value="Genomic_DNA"/>
</dbReference>
<dbReference type="Pfam" id="PF12138">
    <property type="entry name" value="Spherulin4"/>
    <property type="match status" value="1"/>
</dbReference>
<accession>A0A5N6U7V5</accession>
<keyword evidence="2" id="KW-0732">Signal</keyword>
<feature type="signal peptide" evidence="2">
    <location>
        <begin position="1"/>
        <end position="26"/>
    </location>
</feature>
<evidence type="ECO:0000256" key="1">
    <source>
        <dbReference type="SAM" id="MobiDB-lite"/>
    </source>
</evidence>
<dbReference type="Proteomes" id="UP000325780">
    <property type="component" value="Unassembled WGS sequence"/>
</dbReference>
<protein>
    <submittedName>
        <fullName evidence="3">Spherulation-specific family 4-domain-containing protein</fullName>
    </submittedName>
</protein>
<reference evidence="3 4" key="1">
    <citation type="submission" date="2019-04" db="EMBL/GenBank/DDBJ databases">
        <title>Friends and foes A comparative genomics study of 23 Aspergillus species from section Flavi.</title>
        <authorList>
            <consortium name="DOE Joint Genome Institute"/>
            <person name="Kjaerbolling I."/>
            <person name="Vesth T."/>
            <person name="Frisvad J.C."/>
            <person name="Nybo J.L."/>
            <person name="Theobald S."/>
            <person name="Kildgaard S."/>
            <person name="Isbrandt T."/>
            <person name="Kuo A."/>
            <person name="Sato A."/>
            <person name="Lyhne E.K."/>
            <person name="Kogle M.E."/>
            <person name="Wiebenga A."/>
            <person name="Kun R.S."/>
            <person name="Lubbers R.J."/>
            <person name="Makela M.R."/>
            <person name="Barry K."/>
            <person name="Chovatia M."/>
            <person name="Clum A."/>
            <person name="Daum C."/>
            <person name="Haridas S."/>
            <person name="He G."/>
            <person name="LaButti K."/>
            <person name="Lipzen A."/>
            <person name="Mondo S."/>
            <person name="Riley R."/>
            <person name="Salamov A."/>
            <person name="Simmons B.A."/>
            <person name="Magnuson J.K."/>
            <person name="Henrissat B."/>
            <person name="Mortensen U.H."/>
            <person name="Larsen T.O."/>
            <person name="Devries R.P."/>
            <person name="Grigoriev I.V."/>
            <person name="Machida M."/>
            <person name="Baker S.E."/>
            <person name="Andersen M.R."/>
        </authorList>
    </citation>
    <scope>NUCLEOTIDE SEQUENCE [LARGE SCALE GENOMIC DNA]</scope>
    <source>
        <strain evidence="3 4">IBT 18842</strain>
    </source>
</reference>
<dbReference type="InterPro" id="IPR021986">
    <property type="entry name" value="Spherulin4"/>
</dbReference>
<feature type="compositionally biased region" description="Low complexity" evidence="1">
    <location>
        <begin position="44"/>
        <end position="72"/>
    </location>
</feature>
<evidence type="ECO:0000313" key="3">
    <source>
        <dbReference type="EMBL" id="KAE8154688.1"/>
    </source>
</evidence>
<name>A0A5N6U7V5_ASPAV</name>
<dbReference type="OrthoDB" id="5342184at2759"/>
<evidence type="ECO:0000256" key="2">
    <source>
        <dbReference type="SAM" id="SignalP"/>
    </source>
</evidence>
<proteinExistence type="predicted"/>
<sequence length="320" mass="34742">MLCSSVSRFLLLGLSCLSLFIQLGHTALIPIRNRQYDWEDNDDTPAPSASMPTSSAARSTATPSPSVTPKSSIKSGNTEVIIPYYMYPSDGAWAPLEQLVTEHSSVRFTVIVNPSSGPGSSSLPDENYRKAVTKLASHSNVLLIGYVSTSWGDRPISDVERDIKTYAGWPSVSGDSSFAVRGIFLDEGAAEYNGNKVSYYTQLNSLIKGSEGLGPNHYVVMNPGTVPDAAYLNIPDSSVIFESPHAQFQERVSTGAFEQIKNVDKGRLASMVTHVPEGTDLSQLVSQQRDISGHIYLTKLDTYLAYCPSWSEMARLIGSS</sequence>
<dbReference type="PANTHER" id="PTHR35040">
    <property type="match status" value="1"/>
</dbReference>
<gene>
    <name evidence="3" type="ORF">BDV25DRAFT_147261</name>
</gene>
<dbReference type="PANTHER" id="PTHR35040:SF7">
    <property type="entry name" value="FIBRONECTIN TYPE-III DOMAIN-CONTAINING PROTEIN-RELATED"/>
    <property type="match status" value="1"/>
</dbReference>
<keyword evidence="4" id="KW-1185">Reference proteome</keyword>
<evidence type="ECO:0000313" key="4">
    <source>
        <dbReference type="Proteomes" id="UP000325780"/>
    </source>
</evidence>
<feature type="chain" id="PRO_5024970314" evidence="2">
    <location>
        <begin position="27"/>
        <end position="320"/>
    </location>
</feature>
<dbReference type="AlphaFoldDB" id="A0A5N6U7V5"/>
<feature type="region of interest" description="Disordered" evidence="1">
    <location>
        <begin position="39"/>
        <end position="73"/>
    </location>
</feature>
<organism evidence="3 4">
    <name type="scientific">Aspergillus avenaceus</name>
    <dbReference type="NCBI Taxonomy" id="36643"/>
    <lineage>
        <taxon>Eukaryota</taxon>
        <taxon>Fungi</taxon>
        <taxon>Dikarya</taxon>
        <taxon>Ascomycota</taxon>
        <taxon>Pezizomycotina</taxon>
        <taxon>Eurotiomycetes</taxon>
        <taxon>Eurotiomycetidae</taxon>
        <taxon>Eurotiales</taxon>
        <taxon>Aspergillaceae</taxon>
        <taxon>Aspergillus</taxon>
        <taxon>Aspergillus subgen. Circumdati</taxon>
    </lineage>
</organism>